<dbReference type="InterPro" id="IPR051908">
    <property type="entry name" value="Ribosomal_N-acetyltransferase"/>
</dbReference>
<proteinExistence type="predicted"/>
<evidence type="ECO:0000313" key="3">
    <source>
        <dbReference type="Proteomes" id="UP001292216"/>
    </source>
</evidence>
<feature type="domain" description="N-acetyltransferase" evidence="1">
    <location>
        <begin position="1"/>
        <end position="175"/>
    </location>
</feature>
<keyword evidence="2" id="KW-0808">Transferase</keyword>
<dbReference type="RefSeq" id="WP_260071289.1">
    <property type="nucleotide sequence ID" value="NZ_CBCSKM010000006.1"/>
</dbReference>
<sequence length="181" mass="21367">MRRNVDEKLRIELFELSHSEALFKLIQSNRDHFGKWLEFPHHTHTVNDTRAFIARTIQKQASGNGGWCGIWQEHQLIGAIGLVQINRKDQTTEIGYYLAQEYEGKGIIIRSCREVIKYIFEELALHRIELRVHPDNARSRKIPERLGFVQEGILRQAEWFIDRYIDKVIYGLLKEEWNPGI</sequence>
<evidence type="ECO:0000259" key="1">
    <source>
        <dbReference type="PROSITE" id="PS51186"/>
    </source>
</evidence>
<dbReference type="EC" id="2.-.-.-" evidence="2"/>
<keyword evidence="3" id="KW-1185">Reference proteome</keyword>
<protein>
    <submittedName>
        <fullName evidence="2">GNAT family protein</fullName>
        <ecNumber evidence="2">2.-.-.-</ecNumber>
    </submittedName>
</protein>
<organism evidence="2 3">
    <name type="scientific">Paenibacillus phoenicis</name>
    <dbReference type="NCBI Taxonomy" id="554117"/>
    <lineage>
        <taxon>Bacteria</taxon>
        <taxon>Bacillati</taxon>
        <taxon>Bacillota</taxon>
        <taxon>Bacilli</taxon>
        <taxon>Bacillales</taxon>
        <taxon>Paenibacillaceae</taxon>
        <taxon>Paenibacillus</taxon>
    </lineage>
</organism>
<dbReference type="PROSITE" id="PS51186">
    <property type="entry name" value="GNAT"/>
    <property type="match status" value="1"/>
</dbReference>
<dbReference type="EMBL" id="JAYERP010000001">
    <property type="protein sequence ID" value="MEA3569110.1"/>
    <property type="molecule type" value="Genomic_DNA"/>
</dbReference>
<dbReference type="Pfam" id="PF13302">
    <property type="entry name" value="Acetyltransf_3"/>
    <property type="match status" value="1"/>
</dbReference>
<dbReference type="InterPro" id="IPR016181">
    <property type="entry name" value="Acyl_CoA_acyltransferase"/>
</dbReference>
<dbReference type="PANTHER" id="PTHR43441">
    <property type="entry name" value="RIBOSOMAL-PROTEIN-SERINE ACETYLTRANSFERASE"/>
    <property type="match status" value="1"/>
</dbReference>
<gene>
    <name evidence="2" type="ORF">U9M73_03770</name>
</gene>
<dbReference type="GO" id="GO:0016740">
    <property type="term" value="F:transferase activity"/>
    <property type="evidence" value="ECO:0007669"/>
    <property type="project" value="UniProtKB-KW"/>
</dbReference>
<dbReference type="PANTHER" id="PTHR43441:SF12">
    <property type="entry name" value="RIBOSOMAL N-ACETYLTRANSFERASE YDAF-RELATED"/>
    <property type="match status" value="1"/>
</dbReference>
<reference evidence="2 3" key="1">
    <citation type="submission" date="2023-12" db="EMBL/GenBank/DDBJ databases">
        <title>Whole genome sequencing of Paenibacillus phoenicis isolated from the Phoenix Mars Lander spacecraft assembly facility.</title>
        <authorList>
            <person name="Garcia A."/>
            <person name="Venkateswaran K."/>
        </authorList>
    </citation>
    <scope>NUCLEOTIDE SEQUENCE [LARGE SCALE GENOMIC DNA]</scope>
    <source>
        <strain evidence="2 3">3PO2SA</strain>
    </source>
</reference>
<accession>A0ABU5PGV9</accession>
<dbReference type="SUPFAM" id="SSF55729">
    <property type="entry name" value="Acyl-CoA N-acyltransferases (Nat)"/>
    <property type="match status" value="1"/>
</dbReference>
<dbReference type="InterPro" id="IPR000182">
    <property type="entry name" value="GNAT_dom"/>
</dbReference>
<comment type="caution">
    <text evidence="2">The sequence shown here is derived from an EMBL/GenBank/DDBJ whole genome shotgun (WGS) entry which is preliminary data.</text>
</comment>
<dbReference type="Proteomes" id="UP001292216">
    <property type="component" value="Unassembled WGS sequence"/>
</dbReference>
<evidence type="ECO:0000313" key="2">
    <source>
        <dbReference type="EMBL" id="MEA3569110.1"/>
    </source>
</evidence>
<dbReference type="Gene3D" id="3.40.630.30">
    <property type="match status" value="1"/>
</dbReference>
<name>A0ABU5PGV9_9BACL</name>